<evidence type="ECO:0000256" key="2">
    <source>
        <dbReference type="ARBA" id="ARBA00022679"/>
    </source>
</evidence>
<comment type="similarity">
    <text evidence="3">Belongs to the GST superfamily. Sigma family.</text>
</comment>
<dbReference type="Pfam" id="PF02798">
    <property type="entry name" value="GST_N"/>
    <property type="match status" value="1"/>
</dbReference>
<dbReference type="PANTHER" id="PTHR11571">
    <property type="entry name" value="GLUTATHIONE S-TRANSFERASE"/>
    <property type="match status" value="1"/>
</dbReference>
<evidence type="ECO:0000313" key="7">
    <source>
        <dbReference type="Proteomes" id="UP000230423"/>
    </source>
</evidence>
<keyword evidence="2 6" id="KW-0808">Transferase</keyword>
<evidence type="ECO:0000313" key="6">
    <source>
        <dbReference type="EMBL" id="PIO69367.1"/>
    </source>
</evidence>
<dbReference type="InterPro" id="IPR004045">
    <property type="entry name" value="Glutathione_S-Trfase_N"/>
</dbReference>
<feature type="domain" description="GST N-terminal" evidence="5">
    <location>
        <begin position="2"/>
        <end position="79"/>
    </location>
</feature>
<evidence type="ECO:0000256" key="4">
    <source>
        <dbReference type="ARBA" id="ARBA00047960"/>
    </source>
</evidence>
<dbReference type="FunFam" id="3.40.30.10:FF:000258">
    <property type="entry name" value="Glutathione S-transferase"/>
    <property type="match status" value="1"/>
</dbReference>
<sequence>MVHYRLLYFDGRGRAEVARQLFALANQEYVDVRITHEEWPKHKPEMPFGQLPVLDVDGKLLGQSHAINRYLARQFGFAGKSPFEEALVDAFADQYRDFYTEAQPYLYAVWGFVKGDVVSRSLFYSRML</sequence>
<dbReference type="SFLD" id="SFLDS00019">
    <property type="entry name" value="Glutathione_Transferase_(cytos"/>
    <property type="match status" value="1"/>
</dbReference>
<dbReference type="SFLD" id="SFLDG00363">
    <property type="entry name" value="AMPS_(cytGST):_Alpha-__Mu-__Pi"/>
    <property type="match status" value="1"/>
</dbReference>
<reference evidence="6 7" key="1">
    <citation type="submission" date="2015-09" db="EMBL/GenBank/DDBJ databases">
        <title>Draft genome of the parasitic nematode Teladorsagia circumcincta isolate WARC Sus (inbred).</title>
        <authorList>
            <person name="Mitreva M."/>
        </authorList>
    </citation>
    <scope>NUCLEOTIDE SEQUENCE [LARGE SCALE GENOMIC DNA]</scope>
    <source>
        <strain evidence="6 7">S</strain>
    </source>
</reference>
<keyword evidence="7" id="KW-1185">Reference proteome</keyword>
<dbReference type="OrthoDB" id="414243at2759"/>
<name>A0A2G9UGI8_TELCI</name>
<evidence type="ECO:0000256" key="3">
    <source>
        <dbReference type="ARBA" id="ARBA00038317"/>
    </source>
</evidence>
<dbReference type="EMBL" id="KZ346683">
    <property type="protein sequence ID" value="PIO69367.1"/>
    <property type="molecule type" value="Genomic_DNA"/>
</dbReference>
<dbReference type="EC" id="2.5.1.18" evidence="1"/>
<dbReference type="AlphaFoldDB" id="A0A2G9UGI8"/>
<dbReference type="SUPFAM" id="SSF52833">
    <property type="entry name" value="Thioredoxin-like"/>
    <property type="match status" value="1"/>
</dbReference>
<protein>
    <recommendedName>
        <fullName evidence="1">glutathione transferase</fullName>
        <ecNumber evidence="1">2.5.1.18</ecNumber>
    </recommendedName>
</protein>
<dbReference type="SFLD" id="SFLDG01205">
    <property type="entry name" value="AMPS.1"/>
    <property type="match status" value="1"/>
</dbReference>
<dbReference type="GO" id="GO:0004364">
    <property type="term" value="F:glutathione transferase activity"/>
    <property type="evidence" value="ECO:0007669"/>
    <property type="project" value="UniProtKB-EC"/>
</dbReference>
<comment type="catalytic activity">
    <reaction evidence="4">
        <text>RX + glutathione = an S-substituted glutathione + a halide anion + H(+)</text>
        <dbReference type="Rhea" id="RHEA:16437"/>
        <dbReference type="ChEBI" id="CHEBI:15378"/>
        <dbReference type="ChEBI" id="CHEBI:16042"/>
        <dbReference type="ChEBI" id="CHEBI:17792"/>
        <dbReference type="ChEBI" id="CHEBI:57925"/>
        <dbReference type="ChEBI" id="CHEBI:90779"/>
        <dbReference type="EC" id="2.5.1.18"/>
    </reaction>
</comment>
<gene>
    <name evidence="6" type="ORF">TELCIR_08804</name>
</gene>
<dbReference type="InterPro" id="IPR050213">
    <property type="entry name" value="GST_superfamily"/>
</dbReference>
<evidence type="ECO:0000256" key="1">
    <source>
        <dbReference type="ARBA" id="ARBA00012452"/>
    </source>
</evidence>
<accession>A0A2G9UGI8</accession>
<dbReference type="GO" id="GO:0006749">
    <property type="term" value="P:glutathione metabolic process"/>
    <property type="evidence" value="ECO:0007669"/>
    <property type="project" value="TreeGrafter"/>
</dbReference>
<evidence type="ECO:0000259" key="5">
    <source>
        <dbReference type="PROSITE" id="PS50404"/>
    </source>
</evidence>
<dbReference type="CDD" id="cd03039">
    <property type="entry name" value="GST_N_Sigma_like"/>
    <property type="match status" value="1"/>
</dbReference>
<dbReference type="InterPro" id="IPR040079">
    <property type="entry name" value="Glutathione_S-Trfase"/>
</dbReference>
<dbReference type="PANTHER" id="PTHR11571:SF224">
    <property type="entry name" value="HEMATOPOIETIC PROSTAGLANDIN D SYNTHASE"/>
    <property type="match status" value="1"/>
</dbReference>
<proteinExistence type="inferred from homology"/>
<dbReference type="PROSITE" id="PS50404">
    <property type="entry name" value="GST_NTER"/>
    <property type="match status" value="1"/>
</dbReference>
<dbReference type="Proteomes" id="UP000230423">
    <property type="component" value="Unassembled WGS sequence"/>
</dbReference>
<organism evidence="6 7">
    <name type="scientific">Teladorsagia circumcincta</name>
    <name type="common">Brown stomach worm</name>
    <name type="synonym">Ostertagia circumcincta</name>
    <dbReference type="NCBI Taxonomy" id="45464"/>
    <lineage>
        <taxon>Eukaryota</taxon>
        <taxon>Metazoa</taxon>
        <taxon>Ecdysozoa</taxon>
        <taxon>Nematoda</taxon>
        <taxon>Chromadorea</taxon>
        <taxon>Rhabditida</taxon>
        <taxon>Rhabditina</taxon>
        <taxon>Rhabditomorpha</taxon>
        <taxon>Strongyloidea</taxon>
        <taxon>Trichostrongylidae</taxon>
        <taxon>Teladorsagia</taxon>
    </lineage>
</organism>
<dbReference type="Gene3D" id="1.20.1050.130">
    <property type="match status" value="1"/>
</dbReference>
<dbReference type="InterPro" id="IPR036249">
    <property type="entry name" value="Thioredoxin-like_sf"/>
</dbReference>